<evidence type="ECO:0008006" key="4">
    <source>
        <dbReference type="Google" id="ProtNLM"/>
    </source>
</evidence>
<proteinExistence type="predicted"/>
<accession>A0A0H4X2Q4</accession>
<evidence type="ECO:0000256" key="1">
    <source>
        <dbReference type="SAM" id="SignalP"/>
    </source>
</evidence>
<dbReference type="GO" id="GO:0030246">
    <property type="term" value="F:carbohydrate binding"/>
    <property type="evidence" value="ECO:0007669"/>
    <property type="project" value="InterPro"/>
</dbReference>
<dbReference type="PATRIC" id="fig|1297742.4.peg.5105"/>
<dbReference type="Proteomes" id="UP000009026">
    <property type="component" value="Chromosome"/>
</dbReference>
<evidence type="ECO:0000313" key="2">
    <source>
        <dbReference type="EMBL" id="AKQ68148.1"/>
    </source>
</evidence>
<keyword evidence="1" id="KW-0732">Signal</keyword>
<dbReference type="RefSeq" id="WP_002637271.1">
    <property type="nucleotide sequence ID" value="NZ_CP012109.1"/>
</dbReference>
<dbReference type="InterPro" id="IPR008969">
    <property type="entry name" value="CarboxyPept-like_regulatory"/>
</dbReference>
<organism evidence="2 3">
    <name type="scientific">Pseudomyxococcus hansupus</name>
    <dbReference type="NCBI Taxonomy" id="1297742"/>
    <lineage>
        <taxon>Bacteria</taxon>
        <taxon>Pseudomonadati</taxon>
        <taxon>Myxococcota</taxon>
        <taxon>Myxococcia</taxon>
        <taxon>Myxococcales</taxon>
        <taxon>Cystobacterineae</taxon>
        <taxon>Myxococcaceae</taxon>
        <taxon>Pseudomyxococcus</taxon>
    </lineage>
</organism>
<dbReference type="Gene3D" id="2.60.40.1120">
    <property type="entry name" value="Carboxypeptidase-like, regulatory domain"/>
    <property type="match status" value="3"/>
</dbReference>
<protein>
    <recommendedName>
        <fullName evidence="4">Carboxypeptidase regulatory-like domain-containing protein</fullName>
    </recommendedName>
</protein>
<gene>
    <name evidence="2" type="ORF">A176_005060</name>
</gene>
<dbReference type="SUPFAM" id="SSF49464">
    <property type="entry name" value="Carboxypeptidase regulatory domain-like"/>
    <property type="match status" value="2"/>
</dbReference>
<dbReference type="SUPFAM" id="SSF49452">
    <property type="entry name" value="Starch-binding domain-like"/>
    <property type="match status" value="1"/>
</dbReference>
<reference evidence="2 3" key="1">
    <citation type="journal article" date="2016" name="PLoS ONE">
        <title>Complete Genome Sequence and Comparative Genomics of a Novel Myxobacterium Myxococcus hansupus.</title>
        <authorList>
            <person name="Sharma G."/>
            <person name="Narwani T."/>
            <person name="Subramanian S."/>
        </authorList>
    </citation>
    <scope>NUCLEOTIDE SEQUENCE [LARGE SCALE GENOMIC DNA]</scope>
    <source>
        <strain evidence="3">mixupus</strain>
    </source>
</reference>
<dbReference type="KEGG" id="mym:A176_005060"/>
<dbReference type="STRING" id="1297742.A176_005060"/>
<feature type="chain" id="PRO_5012678157" description="Carboxypeptidase regulatory-like domain-containing protein" evidence="1">
    <location>
        <begin position="16"/>
        <end position="502"/>
    </location>
</feature>
<feature type="signal peptide" evidence="1">
    <location>
        <begin position="1"/>
        <end position="15"/>
    </location>
</feature>
<sequence>MLVLLVLLAAPSVLAEEVAERASLRLRYGVALRDGRQADVGPGLTYEGLTPNDLSAVGTAWLGTSWFGAWAGVEREGFDLREGALRITGGSLLRASVGPRARFFLGPVRAEVGAGYGFAQLPHFHDSAEPVLLRGVRHAAVVNGRVRVPLPLGLGLEARGELPVSLSVRDASGGRAEATGFSAGGALLVPLRRADWWTGTLVLDFQHVQDAVTLADGTESRQRLRRLGAALELAWHDGARASRPAAPPVRVVPGRMLFRVLDANTGAPLPGARVALGDEEHVADAQGRVDVESLPPGAVSARIRAEGYADTEATAMVEAGARSELEVRASPLPPPTGSLRLTVVNARTGVPLPGVPVSVGAVEVRTDLTGQAEVASLPPGPVSVSVKAAGFRKVEEAAFIVAGQAASLSVPLAEDRKGVRATLSGQVRSVRGGQPLVATLLITKARVRARTDAKGTFNVQVRGGTYRITISARGHQSQTKVVTLRDGERSIFNVDLFPRGKR</sequence>
<name>A0A0H4X2Q4_9BACT</name>
<dbReference type="eggNOG" id="COG4932">
    <property type="taxonomic scope" value="Bacteria"/>
</dbReference>
<dbReference type="AlphaFoldDB" id="A0A0H4X2Q4"/>
<keyword evidence="3" id="KW-1185">Reference proteome</keyword>
<dbReference type="InterPro" id="IPR013784">
    <property type="entry name" value="Carb-bd-like_fold"/>
</dbReference>
<evidence type="ECO:0000313" key="3">
    <source>
        <dbReference type="Proteomes" id="UP000009026"/>
    </source>
</evidence>
<dbReference type="EMBL" id="CP012109">
    <property type="protein sequence ID" value="AKQ68148.1"/>
    <property type="molecule type" value="Genomic_DNA"/>
</dbReference>
<dbReference type="Pfam" id="PF13620">
    <property type="entry name" value="CarboxypepD_reg"/>
    <property type="match status" value="3"/>
</dbReference>